<reference evidence="2" key="1">
    <citation type="submission" date="2021-02" db="EMBL/GenBank/DDBJ databases">
        <authorList>
            <person name="Dougan E. K."/>
            <person name="Rhodes N."/>
            <person name="Thang M."/>
            <person name="Chan C."/>
        </authorList>
    </citation>
    <scope>NUCLEOTIDE SEQUENCE</scope>
</reference>
<evidence type="ECO:0000313" key="2">
    <source>
        <dbReference type="EMBL" id="CAE8699805.1"/>
    </source>
</evidence>
<evidence type="ECO:0000313" key="3">
    <source>
        <dbReference type="Proteomes" id="UP000626109"/>
    </source>
</evidence>
<sequence>MQSLFSHPVMFNSASRSSRLYGHSRCVHSGHAVLAKSACVLGFLLVCSTVWHRWDVANNKCHLCLNLAANRKTLLCKSSFGAACGGSSCGLSCCRGGRRATRPSIRDASSSRAGRILLAADASNRIGAAVDLDDNNNNNHNNDDNNHHNNNNTNTVIAAAAIAAVAVGRVAAAAPAAAEVQGLGEAVQAPRVGEEWKMLVLPDVLAICAAIGFQFWKSQNKETSDSGREAETKKSEQICGLTARLSDFEKQGVSKMMRLPFGAQGPQSWELHERTEASSSAQRQGSGGVGAASTGQGLPESQLGGGGDIGFGREDVLLKASVTLPGRHVQLFRKLQAKWQ</sequence>
<evidence type="ECO:0000256" key="1">
    <source>
        <dbReference type="SAM" id="MobiDB-lite"/>
    </source>
</evidence>
<feature type="region of interest" description="Disordered" evidence="1">
    <location>
        <begin position="133"/>
        <end position="152"/>
    </location>
</feature>
<organism evidence="2 3">
    <name type="scientific">Polarella glacialis</name>
    <name type="common">Dinoflagellate</name>
    <dbReference type="NCBI Taxonomy" id="89957"/>
    <lineage>
        <taxon>Eukaryota</taxon>
        <taxon>Sar</taxon>
        <taxon>Alveolata</taxon>
        <taxon>Dinophyceae</taxon>
        <taxon>Suessiales</taxon>
        <taxon>Suessiaceae</taxon>
        <taxon>Polarella</taxon>
    </lineage>
</organism>
<dbReference type="Proteomes" id="UP000626109">
    <property type="component" value="Unassembled WGS sequence"/>
</dbReference>
<gene>
    <name evidence="2" type="ORF">PGLA2088_LOCUS31317</name>
</gene>
<feature type="non-terminal residue" evidence="2">
    <location>
        <position position="340"/>
    </location>
</feature>
<proteinExistence type="predicted"/>
<dbReference type="EMBL" id="CAJNNW010029312">
    <property type="protein sequence ID" value="CAE8699805.1"/>
    <property type="molecule type" value="Genomic_DNA"/>
</dbReference>
<feature type="region of interest" description="Disordered" evidence="1">
    <location>
        <begin position="267"/>
        <end position="306"/>
    </location>
</feature>
<protein>
    <submittedName>
        <fullName evidence="2">Uncharacterized protein</fullName>
    </submittedName>
</protein>
<comment type="caution">
    <text evidence="2">The sequence shown here is derived from an EMBL/GenBank/DDBJ whole genome shotgun (WGS) entry which is preliminary data.</text>
</comment>
<accession>A0A813KBR2</accession>
<name>A0A813KBR2_POLGL</name>
<dbReference type="AlphaFoldDB" id="A0A813KBR2"/>